<keyword evidence="1" id="KW-0732">Signal</keyword>
<organism evidence="2 3">
    <name type="scientific">Armillaria gallica</name>
    <name type="common">Bulbous honey fungus</name>
    <name type="synonym">Armillaria bulbosa</name>
    <dbReference type="NCBI Taxonomy" id="47427"/>
    <lineage>
        <taxon>Eukaryota</taxon>
        <taxon>Fungi</taxon>
        <taxon>Dikarya</taxon>
        <taxon>Basidiomycota</taxon>
        <taxon>Agaricomycotina</taxon>
        <taxon>Agaricomycetes</taxon>
        <taxon>Agaricomycetidae</taxon>
        <taxon>Agaricales</taxon>
        <taxon>Marasmiineae</taxon>
        <taxon>Physalacriaceae</taxon>
        <taxon>Armillaria</taxon>
    </lineage>
</organism>
<reference evidence="3" key="1">
    <citation type="journal article" date="2017" name="Nat. Ecol. Evol.">
        <title>Genome expansion and lineage-specific genetic innovations in the forest pathogenic fungi Armillaria.</title>
        <authorList>
            <person name="Sipos G."/>
            <person name="Prasanna A.N."/>
            <person name="Walter M.C."/>
            <person name="O'Connor E."/>
            <person name="Balint B."/>
            <person name="Krizsan K."/>
            <person name="Kiss B."/>
            <person name="Hess J."/>
            <person name="Varga T."/>
            <person name="Slot J."/>
            <person name="Riley R."/>
            <person name="Boka B."/>
            <person name="Rigling D."/>
            <person name="Barry K."/>
            <person name="Lee J."/>
            <person name="Mihaltcheva S."/>
            <person name="LaButti K."/>
            <person name="Lipzen A."/>
            <person name="Waldron R."/>
            <person name="Moloney N.M."/>
            <person name="Sperisen C."/>
            <person name="Kredics L."/>
            <person name="Vagvoelgyi C."/>
            <person name="Patrignani A."/>
            <person name="Fitzpatrick D."/>
            <person name="Nagy I."/>
            <person name="Doyle S."/>
            <person name="Anderson J.B."/>
            <person name="Grigoriev I.V."/>
            <person name="Gueldener U."/>
            <person name="Muensterkoetter M."/>
            <person name="Nagy L.G."/>
        </authorList>
    </citation>
    <scope>NUCLEOTIDE SEQUENCE [LARGE SCALE GENOMIC DNA]</scope>
    <source>
        <strain evidence="3">Ar21-2</strain>
    </source>
</reference>
<dbReference type="InParanoid" id="A0A2H3DFU5"/>
<feature type="chain" id="PRO_5013930933" evidence="1">
    <location>
        <begin position="25"/>
        <end position="160"/>
    </location>
</feature>
<accession>A0A2H3DFU5</accession>
<evidence type="ECO:0000313" key="3">
    <source>
        <dbReference type="Proteomes" id="UP000217790"/>
    </source>
</evidence>
<keyword evidence="3" id="KW-1185">Reference proteome</keyword>
<gene>
    <name evidence="2" type="ORF">ARMGADRAFT_144517</name>
</gene>
<sequence length="160" mass="18457">MVFSGLCAVFFVLLLSPRRQYKYAQYRDGHLSFAPLPLLHPVMTQAPPLFSTRYQLAPPLDTYFTFSIDVEATLDLYCDGGDEVMKEKLDGIQNRQYAGYCTEIVEPDEEQPKYHVINIRPVQQRLTKPHSRKPQHARPTMCVPVYRQQPILGPENLWGC</sequence>
<evidence type="ECO:0000256" key="1">
    <source>
        <dbReference type="SAM" id="SignalP"/>
    </source>
</evidence>
<dbReference type="EMBL" id="KZ293657">
    <property type="protein sequence ID" value="PBK93000.1"/>
    <property type="molecule type" value="Genomic_DNA"/>
</dbReference>
<protein>
    <submittedName>
        <fullName evidence="2">Uncharacterized protein</fullName>
    </submittedName>
</protein>
<dbReference type="AlphaFoldDB" id="A0A2H3DFU5"/>
<name>A0A2H3DFU5_ARMGA</name>
<evidence type="ECO:0000313" key="2">
    <source>
        <dbReference type="EMBL" id="PBK93000.1"/>
    </source>
</evidence>
<feature type="signal peptide" evidence="1">
    <location>
        <begin position="1"/>
        <end position="24"/>
    </location>
</feature>
<dbReference type="Proteomes" id="UP000217790">
    <property type="component" value="Unassembled WGS sequence"/>
</dbReference>
<proteinExistence type="predicted"/>